<feature type="transmembrane region" description="Helical" evidence="1">
    <location>
        <begin position="340"/>
        <end position="360"/>
    </location>
</feature>
<dbReference type="InterPro" id="IPR050706">
    <property type="entry name" value="Cyclic-di-GMP_PDE-like"/>
</dbReference>
<dbReference type="PANTHER" id="PTHR33121:SF19">
    <property type="entry name" value="CYCLIC DI-GMP PHOSPHODIESTERASE PA2567"/>
    <property type="match status" value="1"/>
</dbReference>
<protein>
    <submittedName>
        <fullName evidence="3">EAL domain-containing protein</fullName>
    </submittedName>
</protein>
<evidence type="ECO:0000259" key="2">
    <source>
        <dbReference type="PROSITE" id="PS50883"/>
    </source>
</evidence>
<proteinExistence type="predicted"/>
<keyword evidence="4" id="KW-1185">Reference proteome</keyword>
<name>A0ABY4X7B7_9SPHN</name>
<dbReference type="InterPro" id="IPR035919">
    <property type="entry name" value="EAL_sf"/>
</dbReference>
<dbReference type="SUPFAM" id="SSF141868">
    <property type="entry name" value="EAL domain-like"/>
    <property type="match status" value="1"/>
</dbReference>
<dbReference type="Proteomes" id="UP001056937">
    <property type="component" value="Chromosome 1"/>
</dbReference>
<dbReference type="InterPro" id="IPR043128">
    <property type="entry name" value="Rev_trsase/Diguanyl_cyclase"/>
</dbReference>
<dbReference type="InterPro" id="IPR007890">
    <property type="entry name" value="CHASE2"/>
</dbReference>
<dbReference type="SMART" id="SM01080">
    <property type="entry name" value="CHASE2"/>
    <property type="match status" value="1"/>
</dbReference>
<keyword evidence="1" id="KW-1133">Transmembrane helix</keyword>
<dbReference type="PANTHER" id="PTHR33121">
    <property type="entry name" value="CYCLIC DI-GMP PHOSPHODIESTERASE PDEF"/>
    <property type="match status" value="1"/>
</dbReference>
<dbReference type="RefSeq" id="WP_252166585.1">
    <property type="nucleotide sequence ID" value="NZ_CP084930.1"/>
</dbReference>
<dbReference type="Pfam" id="PF00563">
    <property type="entry name" value="EAL"/>
    <property type="match status" value="1"/>
</dbReference>
<feature type="transmembrane region" description="Helical" evidence="1">
    <location>
        <begin position="313"/>
        <end position="333"/>
    </location>
</feature>
<gene>
    <name evidence="3" type="ORF">LHA26_16130</name>
</gene>
<sequence length="779" mass="83046">MGRASGGPARVRRPGFLADWRRVDRWLPVLVALVIGLCAWGLAIGHDLERGLSGWRAGLRPRAASGALVFVDIDARSLAAFGHWPWPRDRYVETIARLNRAGVQTIAFDVDFSSPSQPAQDAALAQAIARSRAPVLLPTFRQASSEGSRREVENLPIPILRDKAQLAAVNIFADPDGVVRSYLYGVITAGVPRPSIGAMLADAPGRAGGGFPIDGWIDPATIPHVSILDLLAGRVPAAQLAGRSVLIGASAIELGDRYSVPGRGIIPGPVIQLLAAETLRQNSIPTDHGPALPLLVAVVAVALMVRGGPLRRAFAPGIAAVLILLLPLAGEAARLGTFRIAPALLALFGGGAALLFHGALRAAREARHFDAETGLANGRSLQELVAATPGAKVVALRLTNFADVANVLGRERAVEFVTRIAERLAQAGDSPVHRSDETMLAWLCLAGDAEEEIERIDAAAAMLRLPFDLAGRQVELQHGFGLAPAEDRDALTRAGKAADQAVARGVRWMRYTADMEKESAWRLGLATELDQAMAAGDIWVAYQPKLDIGAARITAAEALVRWRHPERGMIPPDAFIPALEESGRIADLTLFVLERALADREAWAAAGAPLAVAVNLSALLPSDPAFVLRLEAVLRRHRDAVPHLTLEVTESAAMTDPERAVEALHRLAALGVALSIDDYGTGQSTLSYLKRLPAREIKIDKSFVLTLEKSRSDQAMVRSTIELAHELGFKVVAEGVETEAVLRMLSGFGCDTAQGWHIGRPVPADELLARIAPKRAAAG</sequence>
<dbReference type="SMART" id="SM00052">
    <property type="entry name" value="EAL"/>
    <property type="match status" value="1"/>
</dbReference>
<dbReference type="EMBL" id="CP084930">
    <property type="protein sequence ID" value="USI72776.1"/>
    <property type="molecule type" value="Genomic_DNA"/>
</dbReference>
<organism evidence="3 4">
    <name type="scientific">Sphingomonas morindae</name>
    <dbReference type="NCBI Taxonomy" id="1541170"/>
    <lineage>
        <taxon>Bacteria</taxon>
        <taxon>Pseudomonadati</taxon>
        <taxon>Pseudomonadota</taxon>
        <taxon>Alphaproteobacteria</taxon>
        <taxon>Sphingomonadales</taxon>
        <taxon>Sphingomonadaceae</taxon>
        <taxon>Sphingomonas</taxon>
    </lineage>
</organism>
<reference evidence="3" key="1">
    <citation type="journal article" date="2022" name="Toxins">
        <title>Genomic Analysis of Sphingopyxis sp. USTB-05 for Biodegrading Cyanobacterial Hepatotoxins.</title>
        <authorList>
            <person name="Liu C."/>
            <person name="Xu Q."/>
            <person name="Zhao Z."/>
            <person name="Zhang H."/>
            <person name="Liu X."/>
            <person name="Yin C."/>
            <person name="Liu Y."/>
            <person name="Yan H."/>
        </authorList>
    </citation>
    <scope>NUCLEOTIDE SEQUENCE</scope>
    <source>
        <strain evidence="3">NBD5</strain>
    </source>
</reference>
<dbReference type="Gene3D" id="3.20.20.450">
    <property type="entry name" value="EAL domain"/>
    <property type="match status" value="1"/>
</dbReference>
<accession>A0ABY4X7B7</accession>
<dbReference type="Gene3D" id="3.30.70.270">
    <property type="match status" value="1"/>
</dbReference>
<evidence type="ECO:0000313" key="4">
    <source>
        <dbReference type="Proteomes" id="UP001056937"/>
    </source>
</evidence>
<evidence type="ECO:0000256" key="1">
    <source>
        <dbReference type="SAM" id="Phobius"/>
    </source>
</evidence>
<dbReference type="InterPro" id="IPR001633">
    <property type="entry name" value="EAL_dom"/>
</dbReference>
<keyword evidence="1" id="KW-0812">Transmembrane</keyword>
<keyword evidence="1" id="KW-0472">Membrane</keyword>
<dbReference type="PROSITE" id="PS50883">
    <property type="entry name" value="EAL"/>
    <property type="match status" value="1"/>
</dbReference>
<dbReference type="Pfam" id="PF05226">
    <property type="entry name" value="CHASE2"/>
    <property type="match status" value="1"/>
</dbReference>
<feature type="transmembrane region" description="Helical" evidence="1">
    <location>
        <begin position="26"/>
        <end position="45"/>
    </location>
</feature>
<dbReference type="CDD" id="cd01948">
    <property type="entry name" value="EAL"/>
    <property type="match status" value="1"/>
</dbReference>
<feature type="domain" description="EAL" evidence="2">
    <location>
        <begin position="522"/>
        <end position="775"/>
    </location>
</feature>
<evidence type="ECO:0000313" key="3">
    <source>
        <dbReference type="EMBL" id="USI72776.1"/>
    </source>
</evidence>